<evidence type="ECO:0000256" key="3">
    <source>
        <dbReference type="ARBA" id="ARBA00022692"/>
    </source>
</evidence>
<proteinExistence type="predicted"/>
<dbReference type="Gene3D" id="1.20.1080.10">
    <property type="entry name" value="Glycerol uptake facilitator protein"/>
    <property type="match status" value="1"/>
</dbReference>
<organism evidence="8">
    <name type="scientific">viral metagenome</name>
    <dbReference type="NCBI Taxonomy" id="1070528"/>
    <lineage>
        <taxon>unclassified sequences</taxon>
        <taxon>metagenomes</taxon>
        <taxon>organismal metagenomes</taxon>
    </lineage>
</organism>
<dbReference type="GO" id="GO:0015250">
    <property type="term" value="F:water channel activity"/>
    <property type="evidence" value="ECO:0007669"/>
    <property type="project" value="TreeGrafter"/>
</dbReference>
<dbReference type="Pfam" id="PF00230">
    <property type="entry name" value="MIP"/>
    <property type="match status" value="1"/>
</dbReference>
<dbReference type="GO" id="GO:0019755">
    <property type="term" value="P:one-carbon compound transport"/>
    <property type="evidence" value="ECO:0007669"/>
    <property type="project" value="UniProtKB-ARBA"/>
</dbReference>
<evidence type="ECO:0000256" key="7">
    <source>
        <dbReference type="SAM" id="Phobius"/>
    </source>
</evidence>
<name>A0A6C0JMF2_9ZZZZ</name>
<evidence type="ECO:0000256" key="1">
    <source>
        <dbReference type="ARBA" id="ARBA00004127"/>
    </source>
</evidence>
<reference evidence="8" key="1">
    <citation type="journal article" date="2020" name="Nature">
        <title>Giant virus diversity and host interactions through global metagenomics.</title>
        <authorList>
            <person name="Schulz F."/>
            <person name="Roux S."/>
            <person name="Paez-Espino D."/>
            <person name="Jungbluth S."/>
            <person name="Walsh D.A."/>
            <person name="Denef V.J."/>
            <person name="McMahon K.D."/>
            <person name="Konstantinidis K.T."/>
            <person name="Eloe-Fadrosh E.A."/>
            <person name="Kyrpides N.C."/>
            <person name="Woyke T."/>
        </authorList>
    </citation>
    <scope>NUCLEOTIDE SEQUENCE</scope>
    <source>
        <strain evidence="8">GVMAG-M-3300027747-57</strain>
    </source>
</reference>
<dbReference type="GO" id="GO:0005737">
    <property type="term" value="C:cytoplasm"/>
    <property type="evidence" value="ECO:0007669"/>
    <property type="project" value="UniProtKB-ARBA"/>
</dbReference>
<keyword evidence="4" id="KW-0677">Repeat</keyword>
<dbReference type="GO" id="GO:0012505">
    <property type="term" value="C:endomembrane system"/>
    <property type="evidence" value="ECO:0007669"/>
    <property type="project" value="UniProtKB-SubCell"/>
</dbReference>
<keyword evidence="2" id="KW-0813">Transport</keyword>
<evidence type="ECO:0008006" key="9">
    <source>
        <dbReference type="Google" id="ProtNLM"/>
    </source>
</evidence>
<evidence type="ECO:0000313" key="8">
    <source>
        <dbReference type="EMBL" id="QHU05976.1"/>
    </source>
</evidence>
<dbReference type="InterPro" id="IPR023271">
    <property type="entry name" value="Aquaporin-like"/>
</dbReference>
<accession>A0A6C0JMF2</accession>
<evidence type="ECO:0000256" key="5">
    <source>
        <dbReference type="ARBA" id="ARBA00022989"/>
    </source>
</evidence>
<dbReference type="SUPFAM" id="SSF81338">
    <property type="entry name" value="Aquaporin-like"/>
    <property type="match status" value="1"/>
</dbReference>
<dbReference type="GO" id="GO:0016020">
    <property type="term" value="C:membrane"/>
    <property type="evidence" value="ECO:0007669"/>
    <property type="project" value="InterPro"/>
</dbReference>
<keyword evidence="5 7" id="KW-1133">Transmembrane helix</keyword>
<dbReference type="AlphaFoldDB" id="A0A6C0JMF2"/>
<keyword evidence="3 7" id="KW-0812">Transmembrane</keyword>
<keyword evidence="6 7" id="KW-0472">Membrane</keyword>
<comment type="subcellular location">
    <subcellularLocation>
        <location evidence="1">Endomembrane system</location>
        <topology evidence="1">Multi-pass membrane protein</topology>
    </subcellularLocation>
</comment>
<protein>
    <recommendedName>
        <fullName evidence="9">Major intrinsic protein</fullName>
    </recommendedName>
</protein>
<sequence>MYNYLVEFLATTFFVYVILATGNPLAIGAALALILLLTMNVTSGYVNPAITIVMASAGKISTQEIIPYCLVQIFGGLTALELYKRYKL</sequence>
<dbReference type="InterPro" id="IPR000425">
    <property type="entry name" value="MIP"/>
</dbReference>
<dbReference type="PANTHER" id="PTHR45665:SF9">
    <property type="entry name" value="AQUAPORIN-8"/>
    <property type="match status" value="1"/>
</dbReference>
<evidence type="ECO:0000256" key="6">
    <source>
        <dbReference type="ARBA" id="ARBA00023136"/>
    </source>
</evidence>
<evidence type="ECO:0000256" key="2">
    <source>
        <dbReference type="ARBA" id="ARBA00022448"/>
    </source>
</evidence>
<dbReference type="InterPro" id="IPR034294">
    <property type="entry name" value="Aquaporin_transptr"/>
</dbReference>
<feature type="transmembrane region" description="Helical" evidence="7">
    <location>
        <begin position="12"/>
        <end position="37"/>
    </location>
</feature>
<evidence type="ECO:0000256" key="4">
    <source>
        <dbReference type="ARBA" id="ARBA00022737"/>
    </source>
</evidence>
<dbReference type="PANTHER" id="PTHR45665">
    <property type="entry name" value="AQUAPORIN-8"/>
    <property type="match status" value="1"/>
</dbReference>
<dbReference type="EMBL" id="MN740430">
    <property type="protein sequence ID" value="QHU05976.1"/>
    <property type="molecule type" value="Genomic_DNA"/>
</dbReference>